<evidence type="ECO:0000313" key="2">
    <source>
        <dbReference type="Proteomes" id="UP000526625"/>
    </source>
</evidence>
<name>A0ABR6R242_RHITR</name>
<proteinExistence type="predicted"/>
<protein>
    <submittedName>
        <fullName evidence="1">Uncharacterized protein</fullName>
    </submittedName>
</protein>
<keyword evidence="2" id="KW-1185">Reference proteome</keyword>
<dbReference type="Proteomes" id="UP000526625">
    <property type="component" value="Unassembled WGS sequence"/>
</dbReference>
<sequence length="62" mass="7108">MPIFRRSFARPIRLRSARTTDSGYSLTENIRRIAPDIFRKPSQKIALVNGELPPMIGRNLVI</sequence>
<comment type="caution">
    <text evidence="1">The sequence shown here is derived from an EMBL/GenBank/DDBJ whole genome shotgun (WGS) entry which is preliminary data.</text>
</comment>
<reference evidence="1 2" key="1">
    <citation type="submission" date="2020-08" db="EMBL/GenBank/DDBJ databases">
        <title>Genomic Encyclopedia of Type Strains, Phase IV (KMG-V): Genome sequencing to study the core and pangenomes of soil and plant-associated prokaryotes.</title>
        <authorList>
            <person name="Whitman W."/>
        </authorList>
    </citation>
    <scope>NUCLEOTIDE SEQUENCE [LARGE SCALE GENOMIC DNA]</scope>
    <source>
        <strain evidence="1 2">SEMIA 4059</strain>
    </source>
</reference>
<accession>A0ABR6R242</accession>
<gene>
    <name evidence="1" type="ORF">GGD45_003685</name>
</gene>
<organism evidence="1 2">
    <name type="scientific">Rhizobium tropici</name>
    <dbReference type="NCBI Taxonomy" id="398"/>
    <lineage>
        <taxon>Bacteria</taxon>
        <taxon>Pseudomonadati</taxon>
        <taxon>Pseudomonadota</taxon>
        <taxon>Alphaproteobacteria</taxon>
        <taxon>Hyphomicrobiales</taxon>
        <taxon>Rhizobiaceae</taxon>
        <taxon>Rhizobium/Agrobacterium group</taxon>
        <taxon>Rhizobium</taxon>
    </lineage>
</organism>
<evidence type="ECO:0000313" key="1">
    <source>
        <dbReference type="EMBL" id="MBB6493259.1"/>
    </source>
</evidence>
<dbReference type="EMBL" id="JACHBF010000010">
    <property type="protein sequence ID" value="MBB6493259.1"/>
    <property type="molecule type" value="Genomic_DNA"/>
</dbReference>